<feature type="non-terminal residue" evidence="1">
    <location>
        <position position="1"/>
    </location>
</feature>
<evidence type="ECO:0000313" key="1">
    <source>
        <dbReference type="EMBL" id="MFD1333802.1"/>
    </source>
</evidence>
<proteinExistence type="predicted"/>
<accession>A0ABW3ZCW7</accession>
<organism evidence="1 2">
    <name type="scientific">Methylopila musalis</name>
    <dbReference type="NCBI Taxonomy" id="1134781"/>
    <lineage>
        <taxon>Bacteria</taxon>
        <taxon>Pseudomonadati</taxon>
        <taxon>Pseudomonadota</taxon>
        <taxon>Alphaproteobacteria</taxon>
        <taxon>Hyphomicrobiales</taxon>
        <taxon>Methylopilaceae</taxon>
        <taxon>Methylopila</taxon>
    </lineage>
</organism>
<dbReference type="EMBL" id="JBHTMX010000346">
    <property type="protein sequence ID" value="MFD1333802.1"/>
    <property type="molecule type" value="Genomic_DNA"/>
</dbReference>
<comment type="caution">
    <text evidence="1">The sequence shown here is derived from an EMBL/GenBank/DDBJ whole genome shotgun (WGS) entry which is preliminary data.</text>
</comment>
<evidence type="ECO:0000313" key="2">
    <source>
        <dbReference type="Proteomes" id="UP001597171"/>
    </source>
</evidence>
<keyword evidence="2" id="KW-1185">Reference proteome</keyword>
<gene>
    <name evidence="1" type="ORF">ACFQ4O_17495</name>
</gene>
<dbReference type="Proteomes" id="UP001597171">
    <property type="component" value="Unassembled WGS sequence"/>
</dbReference>
<reference evidence="2" key="1">
    <citation type="journal article" date="2019" name="Int. J. Syst. Evol. Microbiol.">
        <title>The Global Catalogue of Microorganisms (GCM) 10K type strain sequencing project: providing services to taxonomists for standard genome sequencing and annotation.</title>
        <authorList>
            <consortium name="The Broad Institute Genomics Platform"/>
            <consortium name="The Broad Institute Genome Sequencing Center for Infectious Disease"/>
            <person name="Wu L."/>
            <person name="Ma J."/>
        </authorList>
    </citation>
    <scope>NUCLEOTIDE SEQUENCE [LARGE SCALE GENOMIC DNA]</scope>
    <source>
        <strain evidence="2">CCUG 61696</strain>
    </source>
</reference>
<sequence>LHRIGPEAFRDRALLAWGDSGAGPDDPHWAALETLPDRWSPPQRPFAAKDFLARGEIGGARLGRLMRAAEAAWVADGFPIDAGHVVALIERVRTETV</sequence>
<name>A0ABW3ZCW7_9HYPH</name>
<protein>
    <submittedName>
        <fullName evidence="1">CCA tRNA nucleotidyltransferase</fullName>
    </submittedName>
</protein>